<keyword evidence="2" id="KW-1133">Transmembrane helix</keyword>
<protein>
    <submittedName>
        <fullName evidence="3">Uncharacterized protein</fullName>
    </submittedName>
</protein>
<keyword evidence="2" id="KW-0472">Membrane</keyword>
<evidence type="ECO:0000256" key="2">
    <source>
        <dbReference type="SAM" id="Phobius"/>
    </source>
</evidence>
<keyword evidence="2" id="KW-0812">Transmembrane</keyword>
<keyword evidence="4" id="KW-1185">Reference proteome</keyword>
<dbReference type="Proteomes" id="UP001408356">
    <property type="component" value="Unassembled WGS sequence"/>
</dbReference>
<feature type="region of interest" description="Disordered" evidence="1">
    <location>
        <begin position="342"/>
        <end position="419"/>
    </location>
</feature>
<gene>
    <name evidence="3" type="ORF">SUNI508_05126</name>
</gene>
<comment type="caution">
    <text evidence="3">The sequence shown here is derived from an EMBL/GenBank/DDBJ whole genome shotgun (WGS) entry which is preliminary data.</text>
</comment>
<dbReference type="PANTHER" id="PTHR41729:SF1">
    <property type="entry name" value="GLUTAMYL-TRNA SYNTHETASE"/>
    <property type="match status" value="1"/>
</dbReference>
<feature type="region of interest" description="Disordered" evidence="1">
    <location>
        <begin position="190"/>
        <end position="247"/>
    </location>
</feature>
<name>A0ABR2V5C1_9PEZI</name>
<evidence type="ECO:0000313" key="4">
    <source>
        <dbReference type="Proteomes" id="UP001408356"/>
    </source>
</evidence>
<sequence length="618" mass="65055">MPSLSRLSAFGCAIAIAGAKWIKNIDESETWEPAQETEGIMNLDPAGWTPKPTAAPGANLVEMELRKRAGTSTCGYYAGYSSSAAVICQGSASCILNSGDMAVGCCGSTDVDDCSIPTVCVPSRSASAYTASNLDYTLLCTSSAYPNCVTYSYDRYDAQYAGYSALGCGADAATYSVEFYAPELGSALSNTGQSSSSTQTSTSTTSSTTSPSSSTTSTGTTSSSSTRIPGGQTTSPPAGSNSSSGSSTGAIVGGVVGGVGGLALIGLGIFFLVRHLKKNKNKAGSTPPPAAPAQNNVYYSPGPGPDPSLYGQSPQMGQAPQQFSGYPPAGFVTADHRTSMAPTYFSQSPKPSHYDSVSTAPVSPTGSPPPVGYTPPLAGGMQSQHQSYSPPPPQQYQSYNPQHGHASELPTGRPDALPENYATGLRLIDEAHARDPKTITSADGSGTIGYELHYAQKMTKWLAARCPDASPTLQLACRAQHFQRWEIPRSSYPMTRPGYLTWRSKQKAQAATQVAELLTSSSISPALPKEDIDRVAALIRKENLNSDEETQVLEDTACLVFLDDQFDDFEKKDELDEDKIIGILRKTWVKMSPKGQELALGMQLSDRAKSLIGKALGA</sequence>
<dbReference type="Pfam" id="PF13875">
    <property type="entry name" value="DUF4202"/>
    <property type="match status" value="1"/>
</dbReference>
<reference evidence="3 4" key="1">
    <citation type="journal article" date="2024" name="J. Plant Pathol.">
        <title>Sequence and assembly of the genome of Seiridium unicorne, isolate CBS 538.82, causal agent of cypress canker disease.</title>
        <authorList>
            <person name="Scali E."/>
            <person name="Rocca G.D."/>
            <person name="Danti R."/>
            <person name="Garbelotto M."/>
            <person name="Barberini S."/>
            <person name="Baroncelli R."/>
            <person name="Emiliani G."/>
        </authorList>
    </citation>
    <scope>NUCLEOTIDE SEQUENCE [LARGE SCALE GENOMIC DNA]</scope>
    <source>
        <strain evidence="3 4">BM-138-508</strain>
    </source>
</reference>
<feature type="transmembrane region" description="Helical" evidence="2">
    <location>
        <begin position="250"/>
        <end position="273"/>
    </location>
</feature>
<accession>A0ABR2V5C1</accession>
<dbReference type="PANTHER" id="PTHR41729">
    <property type="entry name" value="GLUTAMYL-TRNA SYNTHETASE"/>
    <property type="match status" value="1"/>
</dbReference>
<dbReference type="EMBL" id="JARVKF010000135">
    <property type="protein sequence ID" value="KAK9422118.1"/>
    <property type="molecule type" value="Genomic_DNA"/>
</dbReference>
<dbReference type="InterPro" id="IPR025255">
    <property type="entry name" value="DUF4202"/>
</dbReference>
<feature type="compositionally biased region" description="Low complexity" evidence="1">
    <location>
        <begin position="356"/>
        <end position="365"/>
    </location>
</feature>
<evidence type="ECO:0000313" key="3">
    <source>
        <dbReference type="EMBL" id="KAK9422118.1"/>
    </source>
</evidence>
<feature type="compositionally biased region" description="Low complexity" evidence="1">
    <location>
        <begin position="191"/>
        <end position="226"/>
    </location>
</feature>
<organism evidence="3 4">
    <name type="scientific">Seiridium unicorne</name>
    <dbReference type="NCBI Taxonomy" id="138068"/>
    <lineage>
        <taxon>Eukaryota</taxon>
        <taxon>Fungi</taxon>
        <taxon>Dikarya</taxon>
        <taxon>Ascomycota</taxon>
        <taxon>Pezizomycotina</taxon>
        <taxon>Sordariomycetes</taxon>
        <taxon>Xylariomycetidae</taxon>
        <taxon>Amphisphaeriales</taxon>
        <taxon>Sporocadaceae</taxon>
        <taxon>Seiridium</taxon>
    </lineage>
</organism>
<evidence type="ECO:0000256" key="1">
    <source>
        <dbReference type="SAM" id="MobiDB-lite"/>
    </source>
</evidence>
<proteinExistence type="predicted"/>
<feature type="compositionally biased region" description="Low complexity" evidence="1">
    <location>
        <begin position="238"/>
        <end position="247"/>
    </location>
</feature>
<feature type="region of interest" description="Disordered" evidence="1">
    <location>
        <begin position="280"/>
        <end position="307"/>
    </location>
</feature>